<evidence type="ECO:0000313" key="2">
    <source>
        <dbReference type="EMBL" id="KTD59292.1"/>
    </source>
</evidence>
<gene>
    <name evidence="2" type="ORF">Lsha_1988</name>
</gene>
<proteinExistence type="predicted"/>
<keyword evidence="3" id="KW-1185">Reference proteome</keyword>
<reference evidence="2 3" key="1">
    <citation type="submission" date="2015-11" db="EMBL/GenBank/DDBJ databases">
        <title>Genomic analysis of 38 Legionella species identifies large and diverse effector repertoires.</title>
        <authorList>
            <person name="Burstein D."/>
            <person name="Amaro F."/>
            <person name="Zusman T."/>
            <person name="Lifshitz Z."/>
            <person name="Cohen O."/>
            <person name="Gilbert J.A."/>
            <person name="Pupko T."/>
            <person name="Shuman H.A."/>
            <person name="Segal G."/>
        </authorList>
    </citation>
    <scope>NUCLEOTIDE SEQUENCE [LARGE SCALE GENOMIC DNA]</scope>
    <source>
        <strain evidence="2 3">ATCC 49655</strain>
    </source>
</reference>
<dbReference type="AlphaFoldDB" id="A0A0W0YQV7"/>
<comment type="caution">
    <text evidence="2">The sequence shown here is derived from an EMBL/GenBank/DDBJ whole genome shotgun (WGS) entry which is preliminary data.</text>
</comment>
<dbReference type="STRING" id="1122169.Lsha_1988"/>
<organism evidence="2 3">
    <name type="scientific">Legionella shakespearei DSM 23087</name>
    <dbReference type="NCBI Taxonomy" id="1122169"/>
    <lineage>
        <taxon>Bacteria</taxon>
        <taxon>Pseudomonadati</taxon>
        <taxon>Pseudomonadota</taxon>
        <taxon>Gammaproteobacteria</taxon>
        <taxon>Legionellales</taxon>
        <taxon>Legionellaceae</taxon>
        <taxon>Legionella</taxon>
    </lineage>
</organism>
<feature type="domain" description="DUF927" evidence="1">
    <location>
        <begin position="1"/>
        <end position="50"/>
    </location>
</feature>
<dbReference type="Proteomes" id="UP000054600">
    <property type="component" value="Unassembled WGS sequence"/>
</dbReference>
<name>A0A0W0YQV7_9GAMM</name>
<dbReference type="EMBL" id="LNYW01000049">
    <property type="protein sequence ID" value="KTD59292.1"/>
    <property type="molecule type" value="Genomic_DNA"/>
</dbReference>
<protein>
    <recommendedName>
        <fullName evidence="1">DUF927 domain-containing protein</fullName>
    </recommendedName>
</protein>
<evidence type="ECO:0000313" key="3">
    <source>
        <dbReference type="Proteomes" id="UP000054600"/>
    </source>
</evidence>
<dbReference type="Pfam" id="PF06048">
    <property type="entry name" value="DUF927"/>
    <property type="match status" value="1"/>
</dbReference>
<dbReference type="PATRIC" id="fig|1122169.6.peg.2269"/>
<sequence>MPMWLLKGSGEEIRHELLDLGVKMNLNAKMHLSAWLMEQKPKTRIIAATRTDGIPMVQSS</sequence>
<evidence type="ECO:0000259" key="1">
    <source>
        <dbReference type="Pfam" id="PF06048"/>
    </source>
</evidence>
<accession>A0A0W0YQV7</accession>
<dbReference type="InterPro" id="IPR009270">
    <property type="entry name" value="DUF927"/>
</dbReference>